<evidence type="ECO:0000256" key="12">
    <source>
        <dbReference type="ARBA" id="ARBA00023235"/>
    </source>
</evidence>
<evidence type="ECO:0000256" key="4">
    <source>
        <dbReference type="ARBA" id="ARBA00012203"/>
    </source>
</evidence>
<comment type="subcellular location">
    <subcellularLocation>
        <location evidence="2">Cytoplasm</location>
    </subcellularLocation>
</comment>
<evidence type="ECO:0000313" key="17">
    <source>
        <dbReference type="Ensembl" id="ENSOMYP00000040697.2"/>
    </source>
</evidence>
<reference evidence="17" key="3">
    <citation type="submission" date="2025-09" db="UniProtKB">
        <authorList>
            <consortium name="Ensembl"/>
        </authorList>
    </citation>
    <scope>IDENTIFICATION</scope>
</reference>
<keyword evidence="11" id="KW-0275">Fatty acid biosynthesis</keyword>
<dbReference type="Pfam" id="PF04969">
    <property type="entry name" value="CS"/>
    <property type="match status" value="1"/>
</dbReference>
<dbReference type="PANTHER" id="PTHR22932">
    <property type="entry name" value="TELOMERASE-BINDING PROTEIN P23 HSP90 CO-CHAPERONE"/>
    <property type="match status" value="1"/>
</dbReference>
<gene>
    <name evidence="17" type="primary">tebp</name>
</gene>
<organism evidence="17 18">
    <name type="scientific">Oncorhynchus mykiss</name>
    <name type="common">Rainbow trout</name>
    <name type="synonym">Salmo gairdneri</name>
    <dbReference type="NCBI Taxonomy" id="8022"/>
    <lineage>
        <taxon>Eukaryota</taxon>
        <taxon>Metazoa</taxon>
        <taxon>Chordata</taxon>
        <taxon>Craniata</taxon>
        <taxon>Vertebrata</taxon>
        <taxon>Euteleostomi</taxon>
        <taxon>Actinopterygii</taxon>
        <taxon>Neopterygii</taxon>
        <taxon>Teleostei</taxon>
        <taxon>Protacanthopterygii</taxon>
        <taxon>Salmoniformes</taxon>
        <taxon>Salmonidae</taxon>
        <taxon>Salmoninae</taxon>
        <taxon>Oncorhynchus</taxon>
    </lineage>
</organism>
<evidence type="ECO:0000256" key="14">
    <source>
        <dbReference type="ARBA" id="ARBA00040552"/>
    </source>
</evidence>
<name>A0A8C7QP96_ONCMY</name>
<dbReference type="PROSITE" id="PS51203">
    <property type="entry name" value="CS"/>
    <property type="match status" value="1"/>
</dbReference>
<comment type="pathway">
    <text evidence="3">Lipid metabolism; prostaglandin biosynthesis.</text>
</comment>
<dbReference type="InterPro" id="IPR045250">
    <property type="entry name" value="p23-like"/>
</dbReference>
<dbReference type="GO" id="GO:0051879">
    <property type="term" value="F:Hsp90 protein binding"/>
    <property type="evidence" value="ECO:0007669"/>
    <property type="project" value="InterPro"/>
</dbReference>
<dbReference type="GO" id="GO:0051087">
    <property type="term" value="F:protein-folding chaperone binding"/>
    <property type="evidence" value="ECO:0007669"/>
    <property type="project" value="TreeGrafter"/>
</dbReference>
<dbReference type="GO" id="GO:0051131">
    <property type="term" value="P:chaperone-mediated protein complex assembly"/>
    <property type="evidence" value="ECO:0007669"/>
    <property type="project" value="TreeGrafter"/>
</dbReference>
<comment type="catalytic activity">
    <reaction evidence="1">
        <text>prostaglandin H2 = prostaglandin E2</text>
        <dbReference type="Rhea" id="RHEA:12893"/>
        <dbReference type="ChEBI" id="CHEBI:57405"/>
        <dbReference type="ChEBI" id="CHEBI:606564"/>
        <dbReference type="EC" id="5.3.99.3"/>
    </reaction>
</comment>
<dbReference type="GO" id="GO:0007004">
    <property type="term" value="P:telomere maintenance via telomerase"/>
    <property type="evidence" value="ECO:0007669"/>
    <property type="project" value="TreeGrafter"/>
</dbReference>
<dbReference type="EC" id="5.3.99.3" evidence="4"/>
<dbReference type="FunFam" id="2.60.40.790:FF:000003">
    <property type="entry name" value="prostaglandin E synthase 3"/>
    <property type="match status" value="1"/>
</dbReference>
<keyword evidence="12" id="KW-0413">Isomerase</keyword>
<dbReference type="Ensembl" id="ENSOMYT00000044430.2">
    <property type="protein sequence ID" value="ENSOMYP00000040697.2"/>
    <property type="gene ID" value="ENSOMYG00000018852.2"/>
</dbReference>
<evidence type="ECO:0000256" key="11">
    <source>
        <dbReference type="ARBA" id="ARBA00023160"/>
    </source>
</evidence>
<keyword evidence="7" id="KW-0444">Lipid biosynthesis</keyword>
<evidence type="ECO:0000313" key="18">
    <source>
        <dbReference type="Proteomes" id="UP000694395"/>
    </source>
</evidence>
<keyword evidence="5" id="KW-0963">Cytoplasm</keyword>
<dbReference type="GO" id="GO:0005634">
    <property type="term" value="C:nucleus"/>
    <property type="evidence" value="ECO:0007669"/>
    <property type="project" value="TreeGrafter"/>
</dbReference>
<dbReference type="InterPro" id="IPR008978">
    <property type="entry name" value="HSP20-like_chaperone"/>
</dbReference>
<evidence type="ECO:0000256" key="2">
    <source>
        <dbReference type="ARBA" id="ARBA00004496"/>
    </source>
</evidence>
<evidence type="ECO:0000256" key="1">
    <source>
        <dbReference type="ARBA" id="ARBA00000609"/>
    </source>
</evidence>
<reference evidence="17" key="2">
    <citation type="submission" date="2025-08" db="UniProtKB">
        <authorList>
            <consortium name="Ensembl"/>
        </authorList>
    </citation>
    <scope>IDENTIFICATION</scope>
</reference>
<dbReference type="PANTHER" id="PTHR22932:SF3">
    <property type="entry name" value="PROSTAGLANDIN E SYNTHASE 3"/>
    <property type="match status" value="1"/>
</dbReference>
<dbReference type="Proteomes" id="UP000694395">
    <property type="component" value="Chromosome 9"/>
</dbReference>
<feature type="domain" description="CS" evidence="16">
    <location>
        <begin position="1"/>
        <end position="90"/>
    </location>
</feature>
<accession>A0A8C7QP96</accession>
<dbReference type="SUPFAM" id="SSF49764">
    <property type="entry name" value="HSP20-like chaperones"/>
    <property type="match status" value="1"/>
</dbReference>
<evidence type="ECO:0000256" key="5">
    <source>
        <dbReference type="ARBA" id="ARBA00022490"/>
    </source>
</evidence>
<dbReference type="GO" id="GO:0006457">
    <property type="term" value="P:protein folding"/>
    <property type="evidence" value="ECO:0007669"/>
    <property type="project" value="TreeGrafter"/>
</dbReference>
<keyword evidence="18" id="KW-1185">Reference proteome</keyword>
<dbReference type="Gene3D" id="2.60.40.790">
    <property type="match status" value="1"/>
</dbReference>
<keyword evidence="9" id="KW-0276">Fatty acid metabolism</keyword>
<evidence type="ECO:0000256" key="7">
    <source>
        <dbReference type="ARBA" id="ARBA00022516"/>
    </source>
</evidence>
<evidence type="ECO:0000256" key="8">
    <source>
        <dbReference type="ARBA" id="ARBA00022585"/>
    </source>
</evidence>
<evidence type="ECO:0000256" key="3">
    <source>
        <dbReference type="ARBA" id="ARBA00004702"/>
    </source>
</evidence>
<dbReference type="GO" id="GO:0005829">
    <property type="term" value="C:cytosol"/>
    <property type="evidence" value="ECO:0007669"/>
    <property type="project" value="TreeGrafter"/>
</dbReference>
<reference evidence="17" key="1">
    <citation type="submission" date="2020-07" db="EMBL/GenBank/DDBJ databases">
        <title>A long reads based de novo assembly of the rainbow trout Arlee double haploid line genome.</title>
        <authorList>
            <person name="Gao G."/>
            <person name="Palti Y."/>
        </authorList>
    </citation>
    <scope>NUCLEOTIDE SEQUENCE [LARGE SCALE GENOMIC DNA]</scope>
</reference>
<protein>
    <recommendedName>
        <fullName evidence="14">Prostaglandin E synthase 3</fullName>
        <ecNumber evidence="4">5.3.99.3</ecNumber>
    </recommendedName>
    <alternativeName>
        <fullName evidence="15">Cytosolic prostaglandin E2 synthase</fullName>
    </alternativeName>
</protein>
<dbReference type="InterPro" id="IPR007052">
    <property type="entry name" value="CS_dom"/>
</dbReference>
<keyword evidence="8" id="KW-0643">Prostaglandin biosynthesis</keyword>
<dbReference type="AlphaFoldDB" id="A0A8C7QP96"/>
<evidence type="ECO:0000256" key="13">
    <source>
        <dbReference type="ARBA" id="ARBA00025733"/>
    </source>
</evidence>
<evidence type="ECO:0000256" key="10">
    <source>
        <dbReference type="ARBA" id="ARBA00023098"/>
    </source>
</evidence>
<evidence type="ECO:0000256" key="6">
    <source>
        <dbReference type="ARBA" id="ARBA00022501"/>
    </source>
</evidence>
<keyword evidence="6" id="KW-0644">Prostaglandin metabolism</keyword>
<evidence type="ECO:0000256" key="9">
    <source>
        <dbReference type="ARBA" id="ARBA00022832"/>
    </source>
</evidence>
<dbReference type="GO" id="GO:0050220">
    <property type="term" value="F:prostaglandin-E synthase activity"/>
    <property type="evidence" value="ECO:0007669"/>
    <property type="project" value="UniProtKB-EC"/>
</dbReference>
<dbReference type="GeneTree" id="ENSGT00940000154256"/>
<comment type="similarity">
    <text evidence="13">Belongs to the p23/wos2 family.</text>
</comment>
<keyword evidence="10" id="KW-0443">Lipid metabolism</keyword>
<dbReference type="GO" id="GO:1905323">
    <property type="term" value="P:telomerase holoenzyme complex assembly"/>
    <property type="evidence" value="ECO:0007669"/>
    <property type="project" value="TreeGrafter"/>
</dbReference>
<proteinExistence type="inferred from homology"/>
<sequence>MQPATAKWYDRRDSVFIEFLVEDSKDLQVKFEKSKLDFRCVGGIETLKHHNELDLFDSIDPNASKHKRTDRSVLCCLKKAEAGRAWPRLTKDKAKFQWLGVDFNNWKDWEDDSDEDLSSFDKFSEMMNTMGGEDGMPDLGMGGMEGLEEVCVYFLSSKFILQQIYQCTIYGGCKRNYLLSCSVEFSSFDTESHIVFISSTTAMMKVSCDIIFAHG</sequence>
<evidence type="ECO:0000259" key="16">
    <source>
        <dbReference type="PROSITE" id="PS51203"/>
    </source>
</evidence>
<dbReference type="GO" id="GO:0001516">
    <property type="term" value="P:prostaglandin biosynthetic process"/>
    <property type="evidence" value="ECO:0007669"/>
    <property type="project" value="UniProtKB-KW"/>
</dbReference>
<evidence type="ECO:0000256" key="15">
    <source>
        <dbReference type="ARBA" id="ARBA00042997"/>
    </source>
</evidence>